<reference evidence="7" key="1">
    <citation type="journal article" date="2019" name="Int. J. Syst. Evol. Microbiol.">
        <title>The Global Catalogue of Microorganisms (GCM) 10K type strain sequencing project: providing services to taxonomists for standard genome sequencing and annotation.</title>
        <authorList>
            <consortium name="The Broad Institute Genomics Platform"/>
            <consortium name="The Broad Institute Genome Sequencing Center for Infectious Disease"/>
            <person name="Wu L."/>
            <person name="Ma J."/>
        </authorList>
    </citation>
    <scope>NUCLEOTIDE SEQUENCE [LARGE SCALE GENOMIC DNA]</scope>
    <source>
        <strain evidence="7">JCM 4087</strain>
    </source>
</reference>
<dbReference type="InterPro" id="IPR036390">
    <property type="entry name" value="WH_DNA-bd_sf"/>
</dbReference>
<dbReference type="SUPFAM" id="SSF46785">
    <property type="entry name" value="Winged helix' DNA-binding domain"/>
    <property type="match status" value="1"/>
</dbReference>
<proteinExistence type="predicted"/>
<dbReference type="InterPro" id="IPR000595">
    <property type="entry name" value="cNMP-bd_dom"/>
</dbReference>
<dbReference type="RefSeq" id="WP_263335127.1">
    <property type="nucleotide sequence ID" value="NZ_JAGSYH010000002.1"/>
</dbReference>
<comment type="caution">
    <text evidence="6">The sequence shown here is derived from an EMBL/GenBank/DDBJ whole genome shotgun (WGS) entry which is preliminary data.</text>
</comment>
<organism evidence="6 7">
    <name type="scientific">Acidicapsa dinghuensis</name>
    <dbReference type="NCBI Taxonomy" id="2218256"/>
    <lineage>
        <taxon>Bacteria</taxon>
        <taxon>Pseudomonadati</taxon>
        <taxon>Acidobacteriota</taxon>
        <taxon>Terriglobia</taxon>
        <taxon>Terriglobales</taxon>
        <taxon>Acidobacteriaceae</taxon>
        <taxon>Acidicapsa</taxon>
    </lineage>
</organism>
<dbReference type="Pfam" id="PF00027">
    <property type="entry name" value="cNMP_binding"/>
    <property type="match status" value="1"/>
</dbReference>
<dbReference type="SMART" id="SM00419">
    <property type="entry name" value="HTH_CRP"/>
    <property type="match status" value="1"/>
</dbReference>
<accession>A0ABW1E8Y3</accession>
<keyword evidence="7" id="KW-1185">Reference proteome</keyword>
<dbReference type="CDD" id="cd00038">
    <property type="entry name" value="CAP_ED"/>
    <property type="match status" value="1"/>
</dbReference>
<name>A0ABW1E8Y3_9BACT</name>
<dbReference type="PANTHER" id="PTHR24567:SF26">
    <property type="entry name" value="REGULATORY PROTEIN YEIL"/>
    <property type="match status" value="1"/>
</dbReference>
<dbReference type="SMART" id="SM00100">
    <property type="entry name" value="cNMP"/>
    <property type="match status" value="1"/>
</dbReference>
<keyword evidence="3" id="KW-0804">Transcription</keyword>
<feature type="domain" description="Cyclic nucleotide-binding" evidence="4">
    <location>
        <begin position="16"/>
        <end position="138"/>
    </location>
</feature>
<evidence type="ECO:0000256" key="3">
    <source>
        <dbReference type="ARBA" id="ARBA00023163"/>
    </source>
</evidence>
<feature type="domain" description="HTH crp-type" evidence="5">
    <location>
        <begin position="152"/>
        <end position="213"/>
    </location>
</feature>
<dbReference type="Pfam" id="PF13545">
    <property type="entry name" value="HTH_Crp_2"/>
    <property type="match status" value="1"/>
</dbReference>
<evidence type="ECO:0000256" key="2">
    <source>
        <dbReference type="ARBA" id="ARBA00023125"/>
    </source>
</evidence>
<evidence type="ECO:0000259" key="5">
    <source>
        <dbReference type="PROSITE" id="PS51063"/>
    </source>
</evidence>
<evidence type="ECO:0000259" key="4">
    <source>
        <dbReference type="PROSITE" id="PS50042"/>
    </source>
</evidence>
<dbReference type="InterPro" id="IPR012318">
    <property type="entry name" value="HTH_CRP"/>
</dbReference>
<dbReference type="InterPro" id="IPR036388">
    <property type="entry name" value="WH-like_DNA-bd_sf"/>
</dbReference>
<dbReference type="PANTHER" id="PTHR24567">
    <property type="entry name" value="CRP FAMILY TRANSCRIPTIONAL REGULATORY PROTEIN"/>
    <property type="match status" value="1"/>
</dbReference>
<dbReference type="Gene3D" id="2.60.120.10">
    <property type="entry name" value="Jelly Rolls"/>
    <property type="match status" value="1"/>
</dbReference>
<dbReference type="EMBL" id="JBHSPH010000001">
    <property type="protein sequence ID" value="MFC5860781.1"/>
    <property type="molecule type" value="Genomic_DNA"/>
</dbReference>
<dbReference type="InterPro" id="IPR014710">
    <property type="entry name" value="RmlC-like_jellyroll"/>
</dbReference>
<dbReference type="PROSITE" id="PS50042">
    <property type="entry name" value="CNMP_BINDING_3"/>
    <property type="match status" value="1"/>
</dbReference>
<keyword evidence="2" id="KW-0238">DNA-binding</keyword>
<keyword evidence="1" id="KW-0805">Transcription regulation</keyword>
<gene>
    <name evidence="6" type="ORF">ACFPT7_00585</name>
</gene>
<dbReference type="PROSITE" id="PS51063">
    <property type="entry name" value="HTH_CRP_2"/>
    <property type="match status" value="1"/>
</dbReference>
<dbReference type="InterPro" id="IPR018490">
    <property type="entry name" value="cNMP-bd_dom_sf"/>
</dbReference>
<dbReference type="Gene3D" id="1.10.10.10">
    <property type="entry name" value="Winged helix-like DNA-binding domain superfamily/Winged helix DNA-binding domain"/>
    <property type="match status" value="1"/>
</dbReference>
<protein>
    <submittedName>
        <fullName evidence="6">Crp/Fnr family transcriptional regulator</fullName>
    </submittedName>
</protein>
<dbReference type="InterPro" id="IPR050397">
    <property type="entry name" value="Env_Response_Regulators"/>
</dbReference>
<sequence length="221" mass="24627">MSHFAIRSRILQHYPMLTALSADKLDTLLSSAAFLKLPTGTVMFDEHEPCRGFALMLAGSVRVIKASPSGRELHLYQVLPGDSCILTTGCLLDNSTYRARCVVQEDVELVVLSPQAFRQMFSSLEPFRDHILKGFSHRLTEMMELVSAVAFQKLDQRLAAALVAKSTPIRTTHQALADELGSLREIVSRLLKSFADQGWVKLGREQIEILDAGALRRFVEV</sequence>
<evidence type="ECO:0000256" key="1">
    <source>
        <dbReference type="ARBA" id="ARBA00023015"/>
    </source>
</evidence>
<dbReference type="Proteomes" id="UP001596091">
    <property type="component" value="Unassembled WGS sequence"/>
</dbReference>
<dbReference type="SUPFAM" id="SSF51206">
    <property type="entry name" value="cAMP-binding domain-like"/>
    <property type="match status" value="1"/>
</dbReference>
<evidence type="ECO:0000313" key="6">
    <source>
        <dbReference type="EMBL" id="MFC5860781.1"/>
    </source>
</evidence>
<evidence type="ECO:0000313" key="7">
    <source>
        <dbReference type="Proteomes" id="UP001596091"/>
    </source>
</evidence>